<dbReference type="PANTHER" id="PTHR22901:SF0">
    <property type="entry name" value="SIALATE O-ACETYLESTERASE"/>
    <property type="match status" value="1"/>
</dbReference>
<feature type="region of interest" description="Disordered" evidence="1">
    <location>
        <begin position="284"/>
        <end position="309"/>
    </location>
</feature>
<name>A0A2S8GQR2_9BACT</name>
<dbReference type="SUPFAM" id="SSF52266">
    <property type="entry name" value="SGNH hydrolase"/>
    <property type="match status" value="1"/>
</dbReference>
<evidence type="ECO:0000313" key="3">
    <source>
        <dbReference type="EMBL" id="PQO46765.1"/>
    </source>
</evidence>
<keyword evidence="2" id="KW-0732">Signal</keyword>
<dbReference type="InterPro" id="IPR039329">
    <property type="entry name" value="SIAE"/>
</dbReference>
<dbReference type="GO" id="GO:0001681">
    <property type="term" value="F:sialate O-acetylesterase activity"/>
    <property type="evidence" value="ECO:0007669"/>
    <property type="project" value="InterPro"/>
</dbReference>
<dbReference type="OrthoDB" id="9795554at2"/>
<feature type="compositionally biased region" description="Basic and acidic residues" evidence="1">
    <location>
        <begin position="608"/>
        <end position="617"/>
    </location>
</feature>
<gene>
    <name evidence="3" type="ORF">C5Y93_08000</name>
</gene>
<evidence type="ECO:0000256" key="2">
    <source>
        <dbReference type="SAM" id="SignalP"/>
    </source>
</evidence>
<proteinExistence type="predicted"/>
<protein>
    <submittedName>
        <fullName evidence="3">Uncharacterized protein</fullName>
    </submittedName>
</protein>
<reference evidence="3 4" key="1">
    <citation type="submission" date="2018-02" db="EMBL/GenBank/DDBJ databases">
        <title>Comparative genomes isolates from brazilian mangrove.</title>
        <authorList>
            <person name="Araujo J.E."/>
            <person name="Taketani R.G."/>
            <person name="Silva M.C.P."/>
            <person name="Loureco M.V."/>
            <person name="Andreote F.D."/>
        </authorList>
    </citation>
    <scope>NUCLEOTIDE SEQUENCE [LARGE SCALE GENOMIC DNA]</scope>
    <source>
        <strain evidence="3 4">Nap-Phe MGV</strain>
    </source>
</reference>
<organism evidence="3 4">
    <name type="scientific">Blastopirellula marina</name>
    <dbReference type="NCBI Taxonomy" id="124"/>
    <lineage>
        <taxon>Bacteria</taxon>
        <taxon>Pseudomonadati</taxon>
        <taxon>Planctomycetota</taxon>
        <taxon>Planctomycetia</taxon>
        <taxon>Pirellulales</taxon>
        <taxon>Pirellulaceae</taxon>
        <taxon>Blastopirellula</taxon>
    </lineage>
</organism>
<accession>A0A2S8GQR2</accession>
<dbReference type="InterPro" id="IPR013783">
    <property type="entry name" value="Ig-like_fold"/>
</dbReference>
<feature type="region of interest" description="Disordered" evidence="1">
    <location>
        <begin position="608"/>
        <end position="627"/>
    </location>
</feature>
<feature type="chain" id="PRO_5015680231" evidence="2">
    <location>
        <begin position="26"/>
        <end position="627"/>
    </location>
</feature>
<evidence type="ECO:0000256" key="1">
    <source>
        <dbReference type="SAM" id="MobiDB-lite"/>
    </source>
</evidence>
<dbReference type="RefSeq" id="WP_105334891.1">
    <property type="nucleotide sequence ID" value="NZ_PUHZ01000008.1"/>
</dbReference>
<dbReference type="Proteomes" id="UP000237819">
    <property type="component" value="Unassembled WGS sequence"/>
</dbReference>
<comment type="caution">
    <text evidence="3">The sequence shown here is derived from an EMBL/GenBank/DDBJ whole genome shotgun (WGS) entry which is preliminary data.</text>
</comment>
<dbReference type="GO" id="GO:0005975">
    <property type="term" value="P:carbohydrate metabolic process"/>
    <property type="evidence" value="ECO:0007669"/>
    <property type="project" value="TreeGrafter"/>
</dbReference>
<dbReference type="PANTHER" id="PTHR22901">
    <property type="entry name" value="SIALATE O-ACETYLESTERASE"/>
    <property type="match status" value="1"/>
</dbReference>
<dbReference type="Gene3D" id="3.40.50.1110">
    <property type="entry name" value="SGNH hydrolase"/>
    <property type="match status" value="1"/>
</dbReference>
<feature type="compositionally biased region" description="Basic and acidic residues" evidence="1">
    <location>
        <begin position="284"/>
        <end position="304"/>
    </location>
</feature>
<dbReference type="EMBL" id="PUHZ01000008">
    <property type="protein sequence ID" value="PQO46765.1"/>
    <property type="molecule type" value="Genomic_DNA"/>
</dbReference>
<evidence type="ECO:0000313" key="4">
    <source>
        <dbReference type="Proteomes" id="UP000237819"/>
    </source>
</evidence>
<feature type="signal peptide" evidence="2">
    <location>
        <begin position="1"/>
        <end position="25"/>
    </location>
</feature>
<sequence>MKMATLRRMTLTAVVLALSALPAAAQKMPRADVVEVPAIGEGLCVSNLFQSNMVLQRDKPIRIWGWAAPGEQVTVTFAGGQATATAGEDRKWEVALPAVPANRDPQTLTVQGQTEKLALDDILVGDVWILGGQSNMEFELSKVENGNLEVISAHYPEIRILSVPQDQGPELKQSFARLHQWSDWSSRHFRKGDWDACTPEIARELSAIGYVFARRIHKASEVPIGVIDASRGGTTVEAWTPLPALRAQESEPTKALLAKFDDQVAAWDAQADLEKRIASHRQWIEKQNKEGKPIPEDKRAEPSDLRPGPIGNHNFPGHCYAGMIAPLAGLSVKGAIFHQGFNNAFDGSAGADMYRDVFPVMIQSWREAFGEPEMPFGILSLCTDGYPQTRDDYCEKMFNAGIDIRAAQYATFLELYNAGDKNVGFVSTYDLRRRWYHPQLKLPAGERIARWALATQYGFDRDVEWKPPMLVGMETTDGTVVLKFDAEVGDPQDGEITGFAIAGKDRKFQPAGAVYAEKGKDDRGRIQYDRKQLVLSSPLVAQPIHFRYAWGRNPLANLQTIGNKDLPFATQKSDDWKLEEVPLGVLEGEVTVPLSRGDSNKILQALREQDRERRVQEAEQVLETNGG</sequence>
<dbReference type="AlphaFoldDB" id="A0A2S8GQR2"/>
<dbReference type="InterPro" id="IPR036514">
    <property type="entry name" value="SGNH_hydro_sf"/>
</dbReference>
<dbReference type="Gene3D" id="2.60.40.10">
    <property type="entry name" value="Immunoglobulins"/>
    <property type="match status" value="1"/>
</dbReference>